<comment type="caution">
    <text evidence="2">The sequence shown here is derived from an EMBL/GenBank/DDBJ whole genome shotgun (WGS) entry which is preliminary data.</text>
</comment>
<protein>
    <submittedName>
        <fullName evidence="2">CoA transferase</fullName>
    </submittedName>
</protein>
<dbReference type="PANTHER" id="PTHR48207:SF3">
    <property type="entry name" value="SUCCINATE--HYDROXYMETHYLGLUTARATE COA-TRANSFERASE"/>
    <property type="match status" value="1"/>
</dbReference>
<dbReference type="GO" id="GO:0008410">
    <property type="term" value="F:CoA-transferase activity"/>
    <property type="evidence" value="ECO:0007669"/>
    <property type="project" value="TreeGrafter"/>
</dbReference>
<dbReference type="OrthoDB" id="9806585at2"/>
<evidence type="ECO:0000256" key="1">
    <source>
        <dbReference type="ARBA" id="ARBA00022679"/>
    </source>
</evidence>
<dbReference type="Gene3D" id="3.30.1540.10">
    <property type="entry name" value="formyl-coa transferase, domain 3"/>
    <property type="match status" value="1"/>
</dbReference>
<gene>
    <name evidence="2" type="ORF">D3876_14145</name>
</gene>
<dbReference type="InterPro" id="IPR023606">
    <property type="entry name" value="CoA-Trfase_III_dom_1_sf"/>
</dbReference>
<dbReference type="SUPFAM" id="SSF89796">
    <property type="entry name" value="CoA-transferase family III (CaiB/BaiF)"/>
    <property type="match status" value="1"/>
</dbReference>
<dbReference type="Gene3D" id="3.40.50.10540">
    <property type="entry name" value="Crotonobetainyl-coa:carnitine coa-transferase, domain 1"/>
    <property type="match status" value="1"/>
</dbReference>
<sequence length="402" mass="42732">MPLPERGGPLAGVRVLEITKVWAGPYAGKLLAFLGAEVIKVESKSNLDEMRAYGGVDIDSAPYFLSINQEVQSVQVNMKSEEGMALLRDMIAKSDIVIDNLRPGAMERLGLSYEDVKAIRPDIIQVSIKMYGTDGPLGYQTGYAPCFAALGGLSYLVGHEGETPRGMNIRYGDSTVGASAAFAAIAALHHRARTGEGQFIDVSAVETLSSMVGDSLFAHAMTNVAPQADGNAHPEMAPHGCYPCAGGEWLSIAVASEEEWQALCGVLGAEALVDDARFANLAARLTNRPDLDAALAGLTAARDTTELAEALRATGVPAFKSMSSLDLVSDDFLWASGAYRMVTDARGGTRPVIGPGWRMSPDEAAIERGAPLLGEHNDYVYRELLGLSSDQLDDLIARAIVD</sequence>
<keyword evidence="1 2" id="KW-0808">Transferase</keyword>
<dbReference type="Proteomes" id="UP000286100">
    <property type="component" value="Unassembled WGS sequence"/>
</dbReference>
<dbReference type="InterPro" id="IPR044855">
    <property type="entry name" value="CoA-Trfase_III_dom3_sf"/>
</dbReference>
<reference evidence="2 3" key="1">
    <citation type="submission" date="2018-09" db="EMBL/GenBank/DDBJ databases">
        <authorList>
            <person name="Zhu H."/>
        </authorList>
    </citation>
    <scope>NUCLEOTIDE SEQUENCE [LARGE SCALE GENOMIC DNA]</scope>
    <source>
        <strain evidence="2 3">K2R01-6</strain>
    </source>
</reference>
<evidence type="ECO:0000313" key="3">
    <source>
        <dbReference type="Proteomes" id="UP000286100"/>
    </source>
</evidence>
<dbReference type="AlphaFoldDB" id="A0A418WMM5"/>
<dbReference type="InterPro" id="IPR050483">
    <property type="entry name" value="CoA-transferase_III_domain"/>
</dbReference>
<name>A0A418WMM5_9SPHN</name>
<dbReference type="InterPro" id="IPR003673">
    <property type="entry name" value="CoA-Trfase_fam_III"/>
</dbReference>
<proteinExistence type="predicted"/>
<dbReference type="RefSeq" id="WP_119763170.1">
    <property type="nucleotide sequence ID" value="NZ_QYUM01000003.1"/>
</dbReference>
<accession>A0A418WMM5</accession>
<organism evidence="2 3">
    <name type="scientific">Sphingomonas cavernae</name>
    <dbReference type="NCBI Taxonomy" id="2320861"/>
    <lineage>
        <taxon>Bacteria</taxon>
        <taxon>Pseudomonadati</taxon>
        <taxon>Pseudomonadota</taxon>
        <taxon>Alphaproteobacteria</taxon>
        <taxon>Sphingomonadales</taxon>
        <taxon>Sphingomonadaceae</taxon>
        <taxon>Sphingomonas</taxon>
    </lineage>
</organism>
<keyword evidence="3" id="KW-1185">Reference proteome</keyword>
<dbReference type="Pfam" id="PF02515">
    <property type="entry name" value="CoA_transf_3"/>
    <property type="match status" value="1"/>
</dbReference>
<dbReference type="PANTHER" id="PTHR48207">
    <property type="entry name" value="SUCCINATE--HYDROXYMETHYLGLUTARATE COA-TRANSFERASE"/>
    <property type="match status" value="1"/>
</dbReference>
<dbReference type="EMBL" id="QYUM01000003">
    <property type="protein sequence ID" value="RJF91247.1"/>
    <property type="molecule type" value="Genomic_DNA"/>
</dbReference>
<evidence type="ECO:0000313" key="2">
    <source>
        <dbReference type="EMBL" id="RJF91247.1"/>
    </source>
</evidence>